<comment type="caution">
    <text evidence="1">The sequence shown here is derived from an EMBL/GenBank/DDBJ whole genome shotgun (WGS) entry which is preliminary data.</text>
</comment>
<dbReference type="Proteomes" id="UP001157502">
    <property type="component" value="Chromosome 19"/>
</dbReference>
<reference evidence="1" key="1">
    <citation type="submission" date="2021-05" db="EMBL/GenBank/DDBJ databases">
        <authorList>
            <person name="Pan Q."/>
            <person name="Jouanno E."/>
            <person name="Zahm M."/>
            <person name="Klopp C."/>
            <person name="Cabau C."/>
            <person name="Louis A."/>
            <person name="Berthelot C."/>
            <person name="Parey E."/>
            <person name="Roest Crollius H."/>
            <person name="Montfort J."/>
            <person name="Robinson-Rechavi M."/>
            <person name="Bouchez O."/>
            <person name="Lampietro C."/>
            <person name="Lopez Roques C."/>
            <person name="Donnadieu C."/>
            <person name="Postlethwait J."/>
            <person name="Bobe J."/>
            <person name="Dillon D."/>
            <person name="Chandos A."/>
            <person name="von Hippel F."/>
            <person name="Guiguen Y."/>
        </authorList>
    </citation>
    <scope>NUCLEOTIDE SEQUENCE</scope>
    <source>
        <strain evidence="1">YG-Jan2019</strain>
    </source>
</reference>
<evidence type="ECO:0000313" key="1">
    <source>
        <dbReference type="EMBL" id="KAJ7997027.1"/>
    </source>
</evidence>
<organism evidence="1 2">
    <name type="scientific">Dallia pectoralis</name>
    <name type="common">Alaska blackfish</name>
    <dbReference type="NCBI Taxonomy" id="75939"/>
    <lineage>
        <taxon>Eukaryota</taxon>
        <taxon>Metazoa</taxon>
        <taxon>Chordata</taxon>
        <taxon>Craniata</taxon>
        <taxon>Vertebrata</taxon>
        <taxon>Euteleostomi</taxon>
        <taxon>Actinopterygii</taxon>
        <taxon>Neopterygii</taxon>
        <taxon>Teleostei</taxon>
        <taxon>Protacanthopterygii</taxon>
        <taxon>Esociformes</taxon>
        <taxon>Umbridae</taxon>
        <taxon>Dallia</taxon>
    </lineage>
</organism>
<protein>
    <submittedName>
        <fullName evidence="1">Uncharacterized protein</fullName>
    </submittedName>
</protein>
<dbReference type="EMBL" id="CM055746">
    <property type="protein sequence ID" value="KAJ7997027.1"/>
    <property type="molecule type" value="Genomic_DNA"/>
</dbReference>
<gene>
    <name evidence="1" type="ORF">DPEC_G00224650</name>
</gene>
<evidence type="ECO:0000313" key="2">
    <source>
        <dbReference type="Proteomes" id="UP001157502"/>
    </source>
</evidence>
<accession>A0ACC2G0A3</accession>
<name>A0ACC2G0A3_DALPE</name>
<sequence length="124" mass="13665">MQALVDSSFLSHSFALSYLSVSFPHTPSLPSLGYESQHLVTVERRSCSIDKRSRGVQSRSDGSLRASFSPPDHRVWLWELREAGWKVVGGGALQLSLLLRQLLSDDAAPASKSSPQTLRSVTQR</sequence>
<keyword evidence="2" id="KW-1185">Reference proteome</keyword>
<proteinExistence type="predicted"/>